<evidence type="ECO:0000259" key="1">
    <source>
        <dbReference type="Pfam" id="PF05899"/>
    </source>
</evidence>
<sequence length="113" mass="12165">MPFDYATGAAAHKVPNLPAAGAHVGFYDVLGSTKMTGSYFLLENDAPSTPPKYEYDESGVLLKGELKIQDESGKSVQLRAGDVFFIHTGSTITFSTTTFALAYKTSSRPHSKL</sequence>
<dbReference type="InterPro" id="IPR010424">
    <property type="entry name" value="EutQ"/>
</dbReference>
<dbReference type="EMBL" id="JAPDRN010000009">
    <property type="protein sequence ID" value="KAJ9642782.1"/>
    <property type="molecule type" value="Genomic_DNA"/>
</dbReference>
<dbReference type="SUPFAM" id="SSF51182">
    <property type="entry name" value="RmlC-like cupins"/>
    <property type="match status" value="1"/>
</dbReference>
<evidence type="ECO:0000313" key="3">
    <source>
        <dbReference type="Proteomes" id="UP001172681"/>
    </source>
</evidence>
<dbReference type="PANTHER" id="PTHR36169:SF1">
    <property type="entry name" value="ACETATE KINASE EUTQ"/>
    <property type="match status" value="1"/>
</dbReference>
<keyword evidence="3" id="KW-1185">Reference proteome</keyword>
<dbReference type="InterPro" id="IPR011051">
    <property type="entry name" value="RmlC_Cupin_sf"/>
</dbReference>
<organism evidence="2 3">
    <name type="scientific">Knufia peltigerae</name>
    <dbReference type="NCBI Taxonomy" id="1002370"/>
    <lineage>
        <taxon>Eukaryota</taxon>
        <taxon>Fungi</taxon>
        <taxon>Dikarya</taxon>
        <taxon>Ascomycota</taxon>
        <taxon>Pezizomycotina</taxon>
        <taxon>Eurotiomycetes</taxon>
        <taxon>Chaetothyriomycetidae</taxon>
        <taxon>Chaetothyriales</taxon>
        <taxon>Trichomeriaceae</taxon>
        <taxon>Knufia</taxon>
    </lineage>
</organism>
<proteinExistence type="predicted"/>
<name>A0AA38YBP8_9EURO</name>
<accession>A0AA38YBP8</accession>
<feature type="domain" description="(S)-ureidoglycine aminohydrolase cupin" evidence="1">
    <location>
        <begin position="49"/>
        <end position="95"/>
    </location>
</feature>
<comment type="caution">
    <text evidence="2">The sequence shown here is derived from an EMBL/GenBank/DDBJ whole genome shotgun (WGS) entry which is preliminary data.</text>
</comment>
<dbReference type="Proteomes" id="UP001172681">
    <property type="component" value="Unassembled WGS sequence"/>
</dbReference>
<dbReference type="Gene3D" id="2.60.120.10">
    <property type="entry name" value="Jelly Rolls"/>
    <property type="match status" value="1"/>
</dbReference>
<dbReference type="InterPro" id="IPR008579">
    <property type="entry name" value="UGlyAH_Cupin_dom"/>
</dbReference>
<reference evidence="2" key="1">
    <citation type="submission" date="2022-10" db="EMBL/GenBank/DDBJ databases">
        <title>Culturing micro-colonial fungi from biological soil crusts in the Mojave desert and describing Neophaeococcomyces mojavensis, and introducing the new genera and species Taxawa tesnikishii.</title>
        <authorList>
            <person name="Kurbessoian T."/>
            <person name="Stajich J.E."/>
        </authorList>
    </citation>
    <scope>NUCLEOTIDE SEQUENCE</scope>
    <source>
        <strain evidence="2">TK_35</strain>
    </source>
</reference>
<evidence type="ECO:0000313" key="2">
    <source>
        <dbReference type="EMBL" id="KAJ9642782.1"/>
    </source>
</evidence>
<dbReference type="PANTHER" id="PTHR36169">
    <property type="entry name" value="ETHANOLAMINE UTILIZATION PROTEIN EUTQ"/>
    <property type="match status" value="1"/>
</dbReference>
<dbReference type="InterPro" id="IPR014710">
    <property type="entry name" value="RmlC-like_jellyroll"/>
</dbReference>
<dbReference type="Pfam" id="PF05899">
    <property type="entry name" value="Cupin_3"/>
    <property type="match status" value="1"/>
</dbReference>
<protein>
    <recommendedName>
        <fullName evidence="1">(S)-ureidoglycine aminohydrolase cupin domain-containing protein</fullName>
    </recommendedName>
</protein>
<dbReference type="AlphaFoldDB" id="A0AA38YBP8"/>
<gene>
    <name evidence="2" type="ORF">H2204_002430</name>
</gene>